<keyword evidence="2" id="KW-0677">Repeat</keyword>
<dbReference type="Pfam" id="PF01344">
    <property type="entry name" value="Kelch_1"/>
    <property type="match status" value="1"/>
</dbReference>
<accession>A0A1R2AQ53</accession>
<evidence type="ECO:0000313" key="4">
    <source>
        <dbReference type="Proteomes" id="UP000187209"/>
    </source>
</evidence>
<dbReference type="PANTHER" id="PTHR46093">
    <property type="entry name" value="ACYL-COA-BINDING DOMAIN-CONTAINING PROTEIN 5"/>
    <property type="match status" value="1"/>
</dbReference>
<protein>
    <recommendedName>
        <fullName evidence="5">Galactose oxidase</fullName>
    </recommendedName>
</protein>
<dbReference type="AlphaFoldDB" id="A0A1R2AQ53"/>
<evidence type="ECO:0000256" key="2">
    <source>
        <dbReference type="ARBA" id="ARBA00022737"/>
    </source>
</evidence>
<dbReference type="SUPFAM" id="SSF117281">
    <property type="entry name" value="Kelch motif"/>
    <property type="match status" value="1"/>
</dbReference>
<keyword evidence="1" id="KW-0880">Kelch repeat</keyword>
<proteinExistence type="predicted"/>
<dbReference type="EMBL" id="MPUH01001676">
    <property type="protein sequence ID" value="OMJ66609.1"/>
    <property type="molecule type" value="Genomic_DNA"/>
</dbReference>
<dbReference type="OrthoDB" id="286745at2759"/>
<comment type="caution">
    <text evidence="3">The sequence shown here is derived from an EMBL/GenBank/DDBJ whole genome shotgun (WGS) entry which is preliminary data.</text>
</comment>
<dbReference type="Proteomes" id="UP000187209">
    <property type="component" value="Unassembled WGS sequence"/>
</dbReference>
<organism evidence="3 4">
    <name type="scientific">Stentor coeruleus</name>
    <dbReference type="NCBI Taxonomy" id="5963"/>
    <lineage>
        <taxon>Eukaryota</taxon>
        <taxon>Sar</taxon>
        <taxon>Alveolata</taxon>
        <taxon>Ciliophora</taxon>
        <taxon>Postciliodesmatophora</taxon>
        <taxon>Heterotrichea</taxon>
        <taxon>Heterotrichida</taxon>
        <taxon>Stentoridae</taxon>
        <taxon>Stentor</taxon>
    </lineage>
</organism>
<dbReference type="InterPro" id="IPR015915">
    <property type="entry name" value="Kelch-typ_b-propeller"/>
</dbReference>
<evidence type="ECO:0000313" key="3">
    <source>
        <dbReference type="EMBL" id="OMJ66609.1"/>
    </source>
</evidence>
<keyword evidence="4" id="KW-1185">Reference proteome</keyword>
<reference evidence="3 4" key="1">
    <citation type="submission" date="2016-11" db="EMBL/GenBank/DDBJ databases">
        <title>The macronuclear genome of Stentor coeruleus: a giant cell with tiny introns.</title>
        <authorList>
            <person name="Slabodnick M."/>
            <person name="Ruby J.G."/>
            <person name="Reiff S.B."/>
            <person name="Swart E.C."/>
            <person name="Gosai S."/>
            <person name="Prabakaran S."/>
            <person name="Witkowska E."/>
            <person name="Larue G.E."/>
            <person name="Fisher S."/>
            <person name="Freeman R.M."/>
            <person name="Gunawardena J."/>
            <person name="Chu W."/>
            <person name="Stover N.A."/>
            <person name="Gregory B.D."/>
            <person name="Nowacki M."/>
            <person name="Derisi J."/>
            <person name="Roy S.W."/>
            <person name="Marshall W.F."/>
            <person name="Sood P."/>
        </authorList>
    </citation>
    <scope>NUCLEOTIDE SEQUENCE [LARGE SCALE GENOMIC DNA]</scope>
    <source>
        <strain evidence="3">WM001</strain>
    </source>
</reference>
<evidence type="ECO:0008006" key="5">
    <source>
        <dbReference type="Google" id="ProtNLM"/>
    </source>
</evidence>
<dbReference type="PANTHER" id="PTHR46093:SF18">
    <property type="entry name" value="FIBRONECTIN TYPE-III DOMAIN-CONTAINING PROTEIN"/>
    <property type="match status" value="1"/>
</dbReference>
<evidence type="ECO:0000256" key="1">
    <source>
        <dbReference type="ARBA" id="ARBA00022441"/>
    </source>
</evidence>
<gene>
    <name evidence="3" type="ORF">SteCoe_36491</name>
</gene>
<dbReference type="Gene3D" id="2.120.10.80">
    <property type="entry name" value="Kelch-type beta propeller"/>
    <property type="match status" value="3"/>
</dbReference>
<sequence length="411" mass="46667">MVSLIKRRELRINTNTSTYKGLWQELKPPAPIPSRRCHHSASMVNSKLVIYGGQDITVGVFNDLWLLNIDNINPQNEHWYNIIATGEYPGPLCRHSAVVYNGEIYIYGGTDGDNENSYLYRLNLESLIWTKYQGPSPGVDSHSAIVHNDLMVIFGGYQGGSVVNNLYIQSLSNFIWTKKELNLQPSPRANHRGVLHNGSMWIYGGRSSDSYYLDELWKLNLDDWNWNLIEYTGISPGVVSAHSACVCGGVMLVFGGVRDMLKETNEMFSYDFASNNWVLVQSEIDIEDPISDKDKSDYVNVPAKCKNSFVSKKSLVAVDYPWHSFSGSDMKKPKHRRNRSHRNAEEFVKKVYHGPPAVNKGRVRGKIPHSRDGHTANVYEDTMVIFGGDRHQMAFNDVYFYTITEKILKGN</sequence>
<dbReference type="Pfam" id="PF24681">
    <property type="entry name" value="Kelch_KLHDC2_KLHL20_DRC7"/>
    <property type="match status" value="1"/>
</dbReference>
<name>A0A1R2AQ53_9CILI</name>
<dbReference type="InterPro" id="IPR006652">
    <property type="entry name" value="Kelch_1"/>
</dbReference>